<dbReference type="PANTHER" id="PTHR43321">
    <property type="entry name" value="GLUTAMATE DECARBOXYLASE"/>
    <property type="match status" value="1"/>
</dbReference>
<evidence type="ECO:0000256" key="5">
    <source>
        <dbReference type="ARBA" id="ARBA00022898"/>
    </source>
</evidence>
<reference evidence="10" key="2">
    <citation type="submission" date="2022-01" db="EMBL/GenBank/DDBJ databases">
        <authorList>
            <person name="Yamashiro T."/>
            <person name="Shiraishi A."/>
            <person name="Satake H."/>
            <person name="Nakayama K."/>
        </authorList>
    </citation>
    <scope>NUCLEOTIDE SEQUENCE</scope>
</reference>
<feature type="domain" description="F-box" evidence="9">
    <location>
        <begin position="4"/>
        <end position="45"/>
    </location>
</feature>
<evidence type="ECO:0000259" key="9">
    <source>
        <dbReference type="SMART" id="SM00256"/>
    </source>
</evidence>
<dbReference type="NCBIfam" id="TIGR01640">
    <property type="entry name" value="F_box_assoc_1"/>
    <property type="match status" value="1"/>
</dbReference>
<dbReference type="InterPro" id="IPR001810">
    <property type="entry name" value="F-box_dom"/>
</dbReference>
<evidence type="ECO:0000256" key="7">
    <source>
        <dbReference type="ARBA" id="ARBA00048868"/>
    </source>
</evidence>
<comment type="catalytic activity">
    <reaction evidence="7">
        <text>L-glutamate + H(+) = 4-aminobutanoate + CO2</text>
        <dbReference type="Rhea" id="RHEA:17785"/>
        <dbReference type="ChEBI" id="CHEBI:15378"/>
        <dbReference type="ChEBI" id="CHEBI:16526"/>
        <dbReference type="ChEBI" id="CHEBI:29985"/>
        <dbReference type="ChEBI" id="CHEBI:59888"/>
        <dbReference type="EC" id="4.1.1.15"/>
    </reaction>
</comment>
<dbReference type="InterPro" id="IPR002129">
    <property type="entry name" value="PyrdxlP-dep_de-COase"/>
</dbReference>
<comment type="similarity">
    <text evidence="2 8">Belongs to the group II decarboxylase family.</text>
</comment>
<accession>A0ABQ5B2K4</accession>
<protein>
    <recommendedName>
        <fullName evidence="3">glutamate decarboxylase</fullName>
        <ecNumber evidence="3">4.1.1.15</ecNumber>
    </recommendedName>
</protein>
<gene>
    <name evidence="10" type="ORF">Tco_0842066</name>
</gene>
<evidence type="ECO:0000256" key="6">
    <source>
        <dbReference type="ARBA" id="ARBA00023239"/>
    </source>
</evidence>
<dbReference type="SUPFAM" id="SSF81383">
    <property type="entry name" value="F-box domain"/>
    <property type="match status" value="1"/>
</dbReference>
<proteinExistence type="inferred from homology"/>
<comment type="cofactor">
    <cofactor evidence="1 8">
        <name>pyridoxal 5'-phosphate</name>
        <dbReference type="ChEBI" id="CHEBI:597326"/>
    </cofactor>
</comment>
<dbReference type="EC" id="4.1.1.15" evidence="3"/>
<evidence type="ECO:0000256" key="1">
    <source>
        <dbReference type="ARBA" id="ARBA00001933"/>
    </source>
</evidence>
<sequence>MEKVVDDILEQMILVRLEVRDLIRCKSVCKSWRNFISKHSFIKAHLNHSYKDDCHNNNFRHRRIVKSQCGCYSESLGHMYCLSNKCNIVGSSNGLVCISDFPSQVLIANPSTREFKILRNPSEVCHLSGSEMCEGFGYDSSSDDYKVVLGTTFDIGRTRFRVLSLKTDVWKHVGELKYMHIRARFVGTLCNGAIHWLMNESGDKTKFVIVSFDLSKEQFKEIPQPDDALYQCTPYSYLGIIDECLCICCPIRSAGSLRWVMKKYNVKESWTLFSPYEDAPQQVNDAIHIIKPLKYCIPHTSFLTCASITLRCRGVDMCAPIFVHSLVSPNVCKKLKGKREATNNNNKKIITSLALVQDPVARNKNGCKGLPIHNPLQWLLPHAISFHAEDMCYRLGVSTAIRLIGHLFNAPPGDSETIVGVGTVGSSEAIMLVGLAFKRIWHKIRAAVKPFDKPNIITGANGQVCWEKFTRYFDVEVKEVKFSEGHYVMDPENAVEMVDENTIFVVAILGSTVNGELEDVNRLNDLLVEKNTETEQIAKRGIDENDLAKKLGTKNNKIFHVLQGLESRRPIARQSTITRKKEFAVKESTQVVHS</sequence>
<dbReference type="InterPro" id="IPR036047">
    <property type="entry name" value="F-box-like_dom_sf"/>
</dbReference>
<dbReference type="Gene3D" id="1.20.1280.50">
    <property type="match status" value="1"/>
</dbReference>
<dbReference type="InterPro" id="IPR013187">
    <property type="entry name" value="F-box-assoc_dom_typ3"/>
</dbReference>
<dbReference type="PANTHER" id="PTHR43321:SF3">
    <property type="entry name" value="GLUTAMATE DECARBOXYLASE"/>
    <property type="match status" value="1"/>
</dbReference>
<name>A0ABQ5B2K4_9ASTR</name>
<dbReference type="InterPro" id="IPR010107">
    <property type="entry name" value="Glutamate_decarboxylase"/>
</dbReference>
<dbReference type="InterPro" id="IPR017451">
    <property type="entry name" value="F-box-assoc_interact_dom"/>
</dbReference>
<evidence type="ECO:0000256" key="8">
    <source>
        <dbReference type="RuleBase" id="RU000382"/>
    </source>
</evidence>
<keyword evidence="11" id="KW-1185">Reference proteome</keyword>
<evidence type="ECO:0000256" key="4">
    <source>
        <dbReference type="ARBA" id="ARBA00022860"/>
    </source>
</evidence>
<keyword evidence="6 8" id="KW-0456">Lyase</keyword>
<evidence type="ECO:0000256" key="3">
    <source>
        <dbReference type="ARBA" id="ARBA00012421"/>
    </source>
</evidence>
<dbReference type="Pfam" id="PF00282">
    <property type="entry name" value="Pyridoxal_deC"/>
    <property type="match status" value="1"/>
</dbReference>
<keyword evidence="4" id="KW-0112">Calmodulin-binding</keyword>
<dbReference type="SMART" id="SM00256">
    <property type="entry name" value="FBOX"/>
    <property type="match status" value="1"/>
</dbReference>
<reference evidence="10" key="1">
    <citation type="journal article" date="2022" name="Int. J. Mol. Sci.">
        <title>Draft Genome of Tanacetum Coccineum: Genomic Comparison of Closely Related Tanacetum-Family Plants.</title>
        <authorList>
            <person name="Yamashiro T."/>
            <person name="Shiraishi A."/>
            <person name="Nakayama K."/>
            <person name="Satake H."/>
        </authorList>
    </citation>
    <scope>NUCLEOTIDE SEQUENCE</scope>
</reference>
<evidence type="ECO:0000313" key="10">
    <source>
        <dbReference type="EMBL" id="GJT07604.1"/>
    </source>
</evidence>
<dbReference type="Gene3D" id="3.40.640.10">
    <property type="entry name" value="Type I PLP-dependent aspartate aminotransferase-like (Major domain)"/>
    <property type="match status" value="1"/>
</dbReference>
<evidence type="ECO:0000256" key="2">
    <source>
        <dbReference type="ARBA" id="ARBA00009533"/>
    </source>
</evidence>
<dbReference type="InterPro" id="IPR015424">
    <property type="entry name" value="PyrdxlP-dep_Trfase"/>
</dbReference>
<dbReference type="InterPro" id="IPR015421">
    <property type="entry name" value="PyrdxlP-dep_Trfase_major"/>
</dbReference>
<evidence type="ECO:0000313" key="11">
    <source>
        <dbReference type="Proteomes" id="UP001151760"/>
    </source>
</evidence>
<dbReference type="SUPFAM" id="SSF53383">
    <property type="entry name" value="PLP-dependent transferases"/>
    <property type="match status" value="1"/>
</dbReference>
<keyword evidence="5 8" id="KW-0663">Pyridoxal phosphate</keyword>
<dbReference type="Pfam" id="PF08268">
    <property type="entry name" value="FBA_3"/>
    <property type="match status" value="1"/>
</dbReference>
<organism evidence="10 11">
    <name type="scientific">Tanacetum coccineum</name>
    <dbReference type="NCBI Taxonomy" id="301880"/>
    <lineage>
        <taxon>Eukaryota</taxon>
        <taxon>Viridiplantae</taxon>
        <taxon>Streptophyta</taxon>
        <taxon>Embryophyta</taxon>
        <taxon>Tracheophyta</taxon>
        <taxon>Spermatophyta</taxon>
        <taxon>Magnoliopsida</taxon>
        <taxon>eudicotyledons</taxon>
        <taxon>Gunneridae</taxon>
        <taxon>Pentapetalae</taxon>
        <taxon>asterids</taxon>
        <taxon>campanulids</taxon>
        <taxon>Asterales</taxon>
        <taxon>Asteraceae</taxon>
        <taxon>Asteroideae</taxon>
        <taxon>Anthemideae</taxon>
        <taxon>Anthemidinae</taxon>
        <taxon>Tanacetum</taxon>
    </lineage>
</organism>
<dbReference type="Proteomes" id="UP001151760">
    <property type="component" value="Unassembled WGS sequence"/>
</dbReference>
<dbReference type="EMBL" id="BQNB010012764">
    <property type="protein sequence ID" value="GJT07604.1"/>
    <property type="molecule type" value="Genomic_DNA"/>
</dbReference>
<dbReference type="Pfam" id="PF00646">
    <property type="entry name" value="F-box"/>
    <property type="match status" value="1"/>
</dbReference>
<comment type="caution">
    <text evidence="10">The sequence shown here is derived from an EMBL/GenBank/DDBJ whole genome shotgun (WGS) entry which is preliminary data.</text>
</comment>